<name>A0A2M9XQ48_9LEPT</name>
<protein>
    <submittedName>
        <fullName evidence="1">Uncharacterized protein</fullName>
    </submittedName>
</protein>
<organism evidence="1 2">
    <name type="scientific">Leptospira kmetyi</name>
    <dbReference type="NCBI Taxonomy" id="408139"/>
    <lineage>
        <taxon>Bacteria</taxon>
        <taxon>Pseudomonadati</taxon>
        <taxon>Spirochaetota</taxon>
        <taxon>Spirochaetia</taxon>
        <taxon>Leptospirales</taxon>
        <taxon>Leptospiraceae</taxon>
        <taxon>Leptospira</taxon>
    </lineage>
</organism>
<reference evidence="1 2" key="1">
    <citation type="submission" date="2018-11" db="EMBL/GenBank/DDBJ databases">
        <title>Complete genome sequence of Leptospira kmetyi isolate LS 001/16 from soil sample associated with a leptospirosis patient in Kelantan.</title>
        <authorList>
            <person name="Muhammad Yusoff F."/>
            <person name="Muhammad Yusoff S."/>
            <person name="Ahmad M.N."/>
            <person name="Yusof N.Y."/>
            <person name="Aziah I."/>
        </authorList>
    </citation>
    <scope>NUCLEOTIDE SEQUENCE [LARGE SCALE GENOMIC DNA]</scope>
    <source>
        <strain evidence="1 2">LS 001/16</strain>
    </source>
</reference>
<dbReference type="KEGG" id="lkm:EFP84_08470"/>
<dbReference type="OrthoDB" id="341572at2"/>
<dbReference type="Proteomes" id="UP000276407">
    <property type="component" value="Chromosome 1"/>
</dbReference>
<accession>A0A2M9XQ48</accession>
<evidence type="ECO:0000313" key="1">
    <source>
        <dbReference type="EMBL" id="AYV55540.1"/>
    </source>
</evidence>
<dbReference type="AlphaFoldDB" id="A0A2M9XQ48"/>
<dbReference type="EMBL" id="CP033614">
    <property type="protein sequence ID" value="AYV55540.1"/>
    <property type="molecule type" value="Genomic_DNA"/>
</dbReference>
<dbReference type="NCBIfam" id="NF047503">
    <property type="entry name" value="LB_137_fam"/>
    <property type="match status" value="1"/>
</dbReference>
<evidence type="ECO:0000313" key="2">
    <source>
        <dbReference type="Proteomes" id="UP000276407"/>
    </source>
</evidence>
<proteinExistence type="predicted"/>
<gene>
    <name evidence="1" type="ORF">EFP84_08470</name>
</gene>
<dbReference type="RefSeq" id="WP_100737581.1">
    <property type="nucleotide sequence ID" value="NZ_CP033614.1"/>
</dbReference>
<sequence length="330" mass="37704">MSRILLLLTILLFSIEVAAHRIILKSGEEISGKVTDNDPTLEEITIQTGDGEKKIKKSDISEMRFEEAGNLLCLELDDDPKRICTHKITRINAQTLFYVTEEGEYLRVAIERVKYAKITEPSARILQQLSKTEIKFTVSSETDDDILSKLSILNDESIMLTKGEIETPVIVENKNITKIVYKPEEPVVKNPERGLVLWDYLIPGYYLKRNEYVKSGYTMMALTGLFAFGAAYEYYAGMNVKEKQPLLLPQDNGTFLLFDQDNSEYSRHKQLNHLFLISLSLTYIFNTALISFPAMFSIVATEKPVPQAVVPVPQAMMREKNIEFKMTYNF</sequence>